<name>A0A1H6U241_9GAMM</name>
<evidence type="ECO:0000256" key="5">
    <source>
        <dbReference type="ARBA" id="ARBA00022691"/>
    </source>
</evidence>
<sequence length="368" mass="40771">MSIAAPSSQLLAKYAELFAPYALWVTGAPIADPWLLQWQAQAQKMHLWCQDWRVYQQWQQAGLADNVHFAATPPPALTANAGVLYWPKAREEGEYYLSLMARYLPKDAPLFIVGDNKGGINPAMKRLTAEGINLHKVASARRCSLYQITQGLAQLATQAPQETWSSWLYQNLHIHSLAGVFAHGHLDAGTELLLTTLAEHPKLEALRRGRKYRTFKGKEVDLGPLKVLDVGCGTGIISAALKQHQPLLEVSATDVSALALAASERTFAANQLDIQLYPADMYQGLPKQRFDLIVSNPPFHTGRSTDYQPALTLIEQAPAWLDAEGQILLVANRFLPWETALNQVCAQVTTLAHNAQFNVYLGRGIRRS</sequence>
<dbReference type="InterPro" id="IPR013675">
    <property type="entry name" value="Mtase_sm_N"/>
</dbReference>
<feature type="domain" description="Methyltransferase small" evidence="6">
    <location>
        <begin position="172"/>
        <end position="360"/>
    </location>
</feature>
<evidence type="ECO:0000259" key="7">
    <source>
        <dbReference type="Pfam" id="PF08468"/>
    </source>
</evidence>
<dbReference type="PANTHER" id="PTHR47816:SF4">
    <property type="entry name" value="RIBOSOMAL RNA SMALL SUBUNIT METHYLTRANSFERASE C"/>
    <property type="match status" value="1"/>
</dbReference>
<keyword evidence="1" id="KW-0963">Cytoplasm</keyword>
<keyword evidence="5" id="KW-0949">S-adenosyl-L-methionine</keyword>
<dbReference type="PANTHER" id="PTHR47816">
    <property type="entry name" value="RIBOSOMAL RNA SMALL SUBUNIT METHYLTRANSFERASE C"/>
    <property type="match status" value="1"/>
</dbReference>
<keyword evidence="9" id="KW-1185">Reference proteome</keyword>
<feature type="domain" description="Methyltransferase small N-terminal" evidence="7">
    <location>
        <begin position="8"/>
        <end position="165"/>
    </location>
</feature>
<evidence type="ECO:0000256" key="2">
    <source>
        <dbReference type="ARBA" id="ARBA00022552"/>
    </source>
</evidence>
<reference evidence="9" key="1">
    <citation type="submission" date="2016-10" db="EMBL/GenBank/DDBJ databases">
        <authorList>
            <person name="Varghese N."/>
            <person name="Submissions S."/>
        </authorList>
    </citation>
    <scope>NUCLEOTIDE SEQUENCE [LARGE SCALE GENOMIC DNA]</scope>
    <source>
        <strain evidence="9">DSM 7165</strain>
    </source>
</reference>
<keyword evidence="3 8" id="KW-0489">Methyltransferase</keyword>
<evidence type="ECO:0000313" key="9">
    <source>
        <dbReference type="Proteomes" id="UP000242999"/>
    </source>
</evidence>
<protein>
    <submittedName>
        <fullName evidence="8">16S rRNA (Guanine1207-N2)-methyltransferase</fullName>
    </submittedName>
</protein>
<dbReference type="InterPro" id="IPR002052">
    <property type="entry name" value="DNA_methylase_N6_adenine_CS"/>
</dbReference>
<dbReference type="EMBL" id="FNYH01000013">
    <property type="protein sequence ID" value="SEI85556.1"/>
    <property type="molecule type" value="Genomic_DNA"/>
</dbReference>
<keyword evidence="2" id="KW-0698">rRNA processing</keyword>
<dbReference type="InterPro" id="IPR007848">
    <property type="entry name" value="Small_mtfrase_dom"/>
</dbReference>
<dbReference type="RefSeq" id="WP_093311713.1">
    <property type="nucleotide sequence ID" value="NZ_FNYH01000013.1"/>
</dbReference>
<evidence type="ECO:0000256" key="1">
    <source>
        <dbReference type="ARBA" id="ARBA00022490"/>
    </source>
</evidence>
<evidence type="ECO:0000256" key="3">
    <source>
        <dbReference type="ARBA" id="ARBA00022603"/>
    </source>
</evidence>
<dbReference type="AlphaFoldDB" id="A0A1H6U241"/>
<dbReference type="STRING" id="64971.SAMN05421831_11330"/>
<dbReference type="Gene3D" id="3.40.50.150">
    <property type="entry name" value="Vaccinia Virus protein VP39"/>
    <property type="match status" value="2"/>
</dbReference>
<evidence type="ECO:0000259" key="6">
    <source>
        <dbReference type="Pfam" id="PF05175"/>
    </source>
</evidence>
<keyword evidence="4 8" id="KW-0808">Transferase</keyword>
<dbReference type="PROSITE" id="PS00092">
    <property type="entry name" value="N6_MTASE"/>
    <property type="match status" value="1"/>
</dbReference>
<dbReference type="OrthoDB" id="29650at2"/>
<dbReference type="GO" id="GO:0008990">
    <property type="term" value="F:rRNA (guanine-N2-)-methyltransferase activity"/>
    <property type="evidence" value="ECO:0007669"/>
    <property type="project" value="InterPro"/>
</dbReference>
<dbReference type="InterPro" id="IPR029063">
    <property type="entry name" value="SAM-dependent_MTases_sf"/>
</dbReference>
<dbReference type="SUPFAM" id="SSF53335">
    <property type="entry name" value="S-adenosyl-L-methionine-dependent methyltransferases"/>
    <property type="match status" value="1"/>
</dbReference>
<proteinExistence type="predicted"/>
<dbReference type="Pfam" id="PF05175">
    <property type="entry name" value="MTS"/>
    <property type="match status" value="1"/>
</dbReference>
<dbReference type="GO" id="GO:0003676">
    <property type="term" value="F:nucleic acid binding"/>
    <property type="evidence" value="ECO:0007669"/>
    <property type="project" value="InterPro"/>
</dbReference>
<accession>A0A1H6U241</accession>
<evidence type="ECO:0000256" key="4">
    <source>
        <dbReference type="ARBA" id="ARBA00022679"/>
    </source>
</evidence>
<evidence type="ECO:0000313" key="8">
    <source>
        <dbReference type="EMBL" id="SEI85556.1"/>
    </source>
</evidence>
<dbReference type="CDD" id="cd02440">
    <property type="entry name" value="AdoMet_MTases"/>
    <property type="match status" value="1"/>
</dbReference>
<dbReference type="Proteomes" id="UP000242999">
    <property type="component" value="Unassembled WGS sequence"/>
</dbReference>
<organism evidence="8 9">
    <name type="scientific">Allopseudospirillum japonicum</name>
    <dbReference type="NCBI Taxonomy" id="64971"/>
    <lineage>
        <taxon>Bacteria</taxon>
        <taxon>Pseudomonadati</taxon>
        <taxon>Pseudomonadota</taxon>
        <taxon>Gammaproteobacteria</taxon>
        <taxon>Oceanospirillales</taxon>
        <taxon>Oceanospirillaceae</taxon>
        <taxon>Allopseudospirillum</taxon>
    </lineage>
</organism>
<dbReference type="Pfam" id="PF08468">
    <property type="entry name" value="MTS_N"/>
    <property type="match status" value="1"/>
</dbReference>
<gene>
    <name evidence="8" type="ORF">SAMN05421831_11330</name>
</gene>
<dbReference type="InterPro" id="IPR046977">
    <property type="entry name" value="RsmC/RlmG"/>
</dbReference>